<gene>
    <name evidence="1" type="ORF">T23_05100</name>
</gene>
<accession>A0ABM8IGL6</accession>
<keyword evidence="2" id="KW-1185">Reference proteome</keyword>
<evidence type="ECO:0000313" key="1">
    <source>
        <dbReference type="EMBL" id="BEH90408.1"/>
    </source>
</evidence>
<name>A0ABM8IGL6_9FIRM</name>
<dbReference type="EMBL" id="AP028127">
    <property type="protein sequence ID" value="BEH90408.1"/>
    <property type="molecule type" value="Genomic_DNA"/>
</dbReference>
<protein>
    <submittedName>
        <fullName evidence="1">Uncharacterized protein</fullName>
    </submittedName>
</protein>
<proteinExistence type="predicted"/>
<organism evidence="1 2">
    <name type="scientific">Turicibacter faecis</name>
    <dbReference type="NCBI Taxonomy" id="2963365"/>
    <lineage>
        <taxon>Bacteria</taxon>
        <taxon>Bacillati</taxon>
        <taxon>Bacillota</taxon>
        <taxon>Erysipelotrichia</taxon>
        <taxon>Erysipelotrichales</taxon>
        <taxon>Turicibacteraceae</taxon>
        <taxon>Turicibacter</taxon>
    </lineage>
</organism>
<evidence type="ECO:0000313" key="2">
    <source>
        <dbReference type="Proteomes" id="UP001432099"/>
    </source>
</evidence>
<dbReference type="RefSeq" id="WP_161831156.1">
    <property type="nucleotide sequence ID" value="NZ_AP028127.1"/>
</dbReference>
<dbReference type="Proteomes" id="UP001432099">
    <property type="component" value="Chromosome"/>
</dbReference>
<reference evidence="1" key="1">
    <citation type="journal article" date="2024" name="Int. J. Syst. Evol. Microbiol.">
        <title>Turicibacter faecis sp. nov., isolated from faeces of heart failure mouse model.</title>
        <authorList>
            <person name="Imamura Y."/>
            <person name="Motooka D."/>
            <person name="Nakajima Y."/>
            <person name="Ito S."/>
            <person name="Kitakaze M."/>
            <person name="Iida T."/>
            <person name="Nakamura S."/>
        </authorList>
    </citation>
    <scope>NUCLEOTIDE SEQUENCE</scope>
    <source>
        <strain evidence="1">TC023</strain>
    </source>
</reference>
<sequence>MNPYDIAAFLSDVELPYVKERHLIKQIHHDLAVKTSLATFEIAIDHCLIRLDSQLERELQQLRSHGECLMGGVNPIQDMAHYLKVIKLKLLYTEAEYVKLKLRTLLKLVGYKRRGEKVMSEFDELLDELNLLVFVKGELVIKRVEIGLDDFMTIRLRS</sequence>